<accession>A0A0F8XET9</accession>
<organism evidence="1">
    <name type="scientific">marine sediment metagenome</name>
    <dbReference type="NCBI Taxonomy" id="412755"/>
    <lineage>
        <taxon>unclassified sequences</taxon>
        <taxon>metagenomes</taxon>
        <taxon>ecological metagenomes</taxon>
    </lineage>
</organism>
<protein>
    <submittedName>
        <fullName evidence="1">Uncharacterized protein</fullName>
    </submittedName>
</protein>
<dbReference type="EMBL" id="LAZR01059493">
    <property type="protein sequence ID" value="KKK67677.1"/>
    <property type="molecule type" value="Genomic_DNA"/>
</dbReference>
<feature type="non-terminal residue" evidence="1">
    <location>
        <position position="1"/>
    </location>
</feature>
<sequence length="71" mass="8515">EIKMAMYGKITETKISLNQKKIILRVEIDANNFIKIAKRKKEKTKSEKHIYKIIKEIFKEDMKTVTLRVNY</sequence>
<evidence type="ECO:0000313" key="1">
    <source>
        <dbReference type="EMBL" id="KKK67677.1"/>
    </source>
</evidence>
<gene>
    <name evidence="1" type="ORF">LCGC14_2951710</name>
</gene>
<proteinExistence type="predicted"/>
<comment type="caution">
    <text evidence="1">The sequence shown here is derived from an EMBL/GenBank/DDBJ whole genome shotgun (WGS) entry which is preliminary data.</text>
</comment>
<reference evidence="1" key="1">
    <citation type="journal article" date="2015" name="Nature">
        <title>Complex archaea that bridge the gap between prokaryotes and eukaryotes.</title>
        <authorList>
            <person name="Spang A."/>
            <person name="Saw J.H."/>
            <person name="Jorgensen S.L."/>
            <person name="Zaremba-Niedzwiedzka K."/>
            <person name="Martijn J."/>
            <person name="Lind A.E."/>
            <person name="van Eijk R."/>
            <person name="Schleper C."/>
            <person name="Guy L."/>
            <person name="Ettema T.J."/>
        </authorList>
    </citation>
    <scope>NUCLEOTIDE SEQUENCE</scope>
</reference>
<dbReference type="AlphaFoldDB" id="A0A0F8XET9"/>
<name>A0A0F8XET9_9ZZZZ</name>